<evidence type="ECO:0000256" key="1">
    <source>
        <dbReference type="SAM" id="SignalP"/>
    </source>
</evidence>
<dbReference type="Proteomes" id="UP000054144">
    <property type="component" value="Unassembled WGS sequence"/>
</dbReference>
<evidence type="ECO:0000313" key="2">
    <source>
        <dbReference type="EMBL" id="KIY47858.1"/>
    </source>
</evidence>
<feature type="signal peptide" evidence="1">
    <location>
        <begin position="1"/>
        <end position="21"/>
    </location>
</feature>
<sequence length="244" mass="27094">MRLSSGFYRLVLFVCLQVVISIAVPADSSTNLYTPAEIKRNAQREALGLPLLRPRAEKHQELATESATRHEKRGQLPIVLPKDASFGHISVSTAAASGESKTFLGYLKFNTITLDKTSKGPNSATEFSVIEHGDFVDLIVPSERARMGISAGLYGTDLNDGSKNFHHLRLTRNSMEIDDVPLFDERTGSYLETAVFKLDPETKQLVAHWVNEDGYRVYFSADPSAFGDQVSPDVVELYLKWEGK</sequence>
<proteinExistence type="predicted"/>
<evidence type="ECO:0000313" key="3">
    <source>
        <dbReference type="Proteomes" id="UP000054144"/>
    </source>
</evidence>
<accession>A0A0D7AAL7</accession>
<protein>
    <submittedName>
        <fullName evidence="2">Uncharacterized protein</fullName>
    </submittedName>
</protein>
<organism evidence="2 3">
    <name type="scientific">Fistulina hepatica ATCC 64428</name>
    <dbReference type="NCBI Taxonomy" id="1128425"/>
    <lineage>
        <taxon>Eukaryota</taxon>
        <taxon>Fungi</taxon>
        <taxon>Dikarya</taxon>
        <taxon>Basidiomycota</taxon>
        <taxon>Agaricomycotina</taxon>
        <taxon>Agaricomycetes</taxon>
        <taxon>Agaricomycetidae</taxon>
        <taxon>Agaricales</taxon>
        <taxon>Fistulinaceae</taxon>
        <taxon>Fistulina</taxon>
    </lineage>
</organism>
<name>A0A0D7AAL7_9AGAR</name>
<keyword evidence="3" id="KW-1185">Reference proteome</keyword>
<feature type="chain" id="PRO_5002316345" evidence="1">
    <location>
        <begin position="22"/>
        <end position="244"/>
    </location>
</feature>
<dbReference type="AlphaFoldDB" id="A0A0D7AAL7"/>
<keyword evidence="1" id="KW-0732">Signal</keyword>
<dbReference type="OrthoDB" id="4584900at2759"/>
<dbReference type="EMBL" id="KN881914">
    <property type="protein sequence ID" value="KIY47858.1"/>
    <property type="molecule type" value="Genomic_DNA"/>
</dbReference>
<reference evidence="2 3" key="1">
    <citation type="journal article" date="2015" name="Fungal Genet. Biol.">
        <title>Evolution of novel wood decay mechanisms in Agaricales revealed by the genome sequences of Fistulina hepatica and Cylindrobasidium torrendii.</title>
        <authorList>
            <person name="Floudas D."/>
            <person name="Held B.W."/>
            <person name="Riley R."/>
            <person name="Nagy L.G."/>
            <person name="Koehler G."/>
            <person name="Ransdell A.S."/>
            <person name="Younus H."/>
            <person name="Chow J."/>
            <person name="Chiniquy J."/>
            <person name="Lipzen A."/>
            <person name="Tritt A."/>
            <person name="Sun H."/>
            <person name="Haridas S."/>
            <person name="LaButti K."/>
            <person name="Ohm R.A."/>
            <person name="Kues U."/>
            <person name="Blanchette R.A."/>
            <person name="Grigoriev I.V."/>
            <person name="Minto R.E."/>
            <person name="Hibbett D.S."/>
        </authorList>
    </citation>
    <scope>NUCLEOTIDE SEQUENCE [LARGE SCALE GENOMIC DNA]</scope>
    <source>
        <strain evidence="2 3">ATCC 64428</strain>
    </source>
</reference>
<gene>
    <name evidence="2" type="ORF">FISHEDRAFT_59310</name>
</gene>